<dbReference type="OrthoDB" id="9764669at2"/>
<dbReference type="Pfam" id="PF00593">
    <property type="entry name" value="TonB_dep_Rec_b-barrel"/>
    <property type="match status" value="1"/>
</dbReference>
<keyword evidence="4 11" id="KW-1134">Transmembrane beta strand</keyword>
<dbReference type="InterPro" id="IPR000531">
    <property type="entry name" value="Beta-barrel_TonB"/>
</dbReference>
<evidence type="ECO:0000256" key="14">
    <source>
        <dbReference type="SAM" id="SignalP"/>
    </source>
</evidence>
<keyword evidence="5 11" id="KW-0812">Transmembrane</keyword>
<feature type="domain" description="TonB-dependent receptor-like beta-barrel" evidence="15">
    <location>
        <begin position="283"/>
        <end position="674"/>
    </location>
</feature>
<dbReference type="InterPro" id="IPR039426">
    <property type="entry name" value="TonB-dep_rcpt-like"/>
</dbReference>
<evidence type="ECO:0000313" key="18">
    <source>
        <dbReference type="Proteomes" id="UP000267049"/>
    </source>
</evidence>
<dbReference type="Pfam" id="PF07715">
    <property type="entry name" value="Plug"/>
    <property type="match status" value="1"/>
</dbReference>
<comment type="similarity">
    <text evidence="2">Belongs to the TonB-dependent receptor family. Hemoglobin/haptoglobin binding protein subfamily.</text>
</comment>
<dbReference type="PROSITE" id="PS52016">
    <property type="entry name" value="TONB_DEPENDENT_REC_3"/>
    <property type="match status" value="1"/>
</dbReference>
<dbReference type="Gene3D" id="2.170.130.10">
    <property type="entry name" value="TonB-dependent receptor, plug domain"/>
    <property type="match status" value="1"/>
</dbReference>
<dbReference type="Gene3D" id="2.40.170.20">
    <property type="entry name" value="TonB-dependent receptor, beta-barrel domain"/>
    <property type="match status" value="1"/>
</dbReference>
<dbReference type="AlphaFoldDB" id="A0A3M8SMY6"/>
<accession>A0A3M8SMY6</accession>
<evidence type="ECO:0000259" key="16">
    <source>
        <dbReference type="Pfam" id="PF07715"/>
    </source>
</evidence>
<evidence type="ECO:0000256" key="5">
    <source>
        <dbReference type="ARBA" id="ARBA00022692"/>
    </source>
</evidence>
<proteinExistence type="inferred from homology"/>
<dbReference type="SUPFAM" id="SSF56935">
    <property type="entry name" value="Porins"/>
    <property type="match status" value="1"/>
</dbReference>
<dbReference type="InterPro" id="IPR012910">
    <property type="entry name" value="Plug_dom"/>
</dbReference>
<feature type="chain" id="PRO_5018130400" evidence="14">
    <location>
        <begin position="34"/>
        <end position="701"/>
    </location>
</feature>
<protein>
    <submittedName>
        <fullName evidence="17">TonB-dependent receptor</fullName>
    </submittedName>
</protein>
<keyword evidence="3 11" id="KW-0813">Transport</keyword>
<evidence type="ECO:0000259" key="15">
    <source>
        <dbReference type="Pfam" id="PF00593"/>
    </source>
</evidence>
<reference evidence="17 18" key="1">
    <citation type="submission" date="2018-11" db="EMBL/GenBank/DDBJ databases">
        <title>Lysobacter cryohumiis sp. nov., isolated from soil in the Tianshan Mountains, Xinjiang, China.</title>
        <authorList>
            <person name="Luo Y."/>
            <person name="Sheng H."/>
        </authorList>
    </citation>
    <scope>NUCLEOTIDE SEQUENCE [LARGE SCALE GENOMIC DNA]</scope>
    <source>
        <strain evidence="17 18">ZS60</strain>
    </source>
</reference>
<dbReference type="GO" id="GO:0015344">
    <property type="term" value="F:siderophore uptake transmembrane transporter activity"/>
    <property type="evidence" value="ECO:0007669"/>
    <property type="project" value="TreeGrafter"/>
</dbReference>
<comment type="subcellular location">
    <subcellularLocation>
        <location evidence="1 11">Cell outer membrane</location>
        <topology evidence="1 11">Multi-pass membrane protein</topology>
    </subcellularLocation>
</comment>
<evidence type="ECO:0000256" key="4">
    <source>
        <dbReference type="ARBA" id="ARBA00022452"/>
    </source>
</evidence>
<organism evidence="17 18">
    <name type="scientific">Montanilutibacter psychrotolerans</name>
    <dbReference type="NCBI Taxonomy" id="1327343"/>
    <lineage>
        <taxon>Bacteria</taxon>
        <taxon>Pseudomonadati</taxon>
        <taxon>Pseudomonadota</taxon>
        <taxon>Gammaproteobacteria</taxon>
        <taxon>Lysobacterales</taxon>
        <taxon>Lysobacteraceae</taxon>
        <taxon>Montanilutibacter</taxon>
    </lineage>
</organism>
<dbReference type="EMBL" id="RIBS01000007">
    <property type="protein sequence ID" value="RNF82589.1"/>
    <property type="molecule type" value="Genomic_DNA"/>
</dbReference>
<dbReference type="GO" id="GO:0044718">
    <property type="term" value="P:siderophore transmembrane transport"/>
    <property type="evidence" value="ECO:0007669"/>
    <property type="project" value="TreeGrafter"/>
</dbReference>
<evidence type="ECO:0000256" key="2">
    <source>
        <dbReference type="ARBA" id="ARBA00008143"/>
    </source>
</evidence>
<dbReference type="Proteomes" id="UP000267049">
    <property type="component" value="Unassembled WGS sequence"/>
</dbReference>
<evidence type="ECO:0000256" key="3">
    <source>
        <dbReference type="ARBA" id="ARBA00022448"/>
    </source>
</evidence>
<evidence type="ECO:0000313" key="17">
    <source>
        <dbReference type="EMBL" id="RNF82589.1"/>
    </source>
</evidence>
<sequence>MAERQGTPVRIHPSPLALAIACALSLFTVGAAATDAPERTASVALLDDIQVTATRREASALDVPVGITVVDGEQIKRMAPQTAADLLHGEPGTYVQQTTPGQGVVIVRGLKGSEVLHLVDGFRLNNAFFRNAPNQYIALVDPLNLERIEVARGPMSILYGSDAMGGVVQFLTPEPRFDGSDWQTRGVVRARLSSADDSNHSRVAIETGRAGLGLSAGVSYQNVGELRAGGGETLPYTAYSQRGGDIKLLWSPAEGHELMFSAQYARQPKTQRHDALVPGFRQTRADNAEFLFKPQERTFGQLRYRHTNPLAFADEIALQVGHQRIVDNRTTRETGTVNREIEANASRLWGFTAQLHKALGERHRLSYGAEYYQDTVDSFRERHRLDTGVVNERPSRYPDGSKMDSVGLYLADDWKLGERLDLNYGARYSRFDITMPATAAGPAVKLTPDDLSGHLGVAVRLGDRLRLVGNAGRAFRAPNIFDLGTFGSRPGSRFNIPNPNLKPEYVTTVDLGLKYAGEAWQWEAMAFRSNYRDKITSVLTGDTTASGLDVVQSRNATRLQLWGVESGVTYRHQALEAYATATYTRGDEQFDGGEYPADRVPPLFGKVGLRYAFDSAWEVEGWSLYASAQNRLSPRDAADPRVNPNGTGGWATLNARIGWRATSSLQLQLIAENLADKRYREHGSGLDEPGRNVSLALDWAF</sequence>
<evidence type="ECO:0000256" key="6">
    <source>
        <dbReference type="ARBA" id="ARBA00022729"/>
    </source>
</evidence>
<dbReference type="InterPro" id="IPR010917">
    <property type="entry name" value="TonB_rcpt_CS"/>
</dbReference>
<comment type="caution">
    <text evidence="17">The sequence shown here is derived from an EMBL/GenBank/DDBJ whole genome shotgun (WGS) entry which is preliminary data.</text>
</comment>
<keyword evidence="18" id="KW-1185">Reference proteome</keyword>
<dbReference type="InterPro" id="IPR036942">
    <property type="entry name" value="Beta-barrel_TonB_sf"/>
</dbReference>
<feature type="signal peptide" evidence="14">
    <location>
        <begin position="1"/>
        <end position="33"/>
    </location>
</feature>
<evidence type="ECO:0000256" key="9">
    <source>
        <dbReference type="ARBA" id="ARBA00023170"/>
    </source>
</evidence>
<evidence type="ECO:0000256" key="8">
    <source>
        <dbReference type="ARBA" id="ARBA00023136"/>
    </source>
</evidence>
<evidence type="ECO:0000256" key="1">
    <source>
        <dbReference type="ARBA" id="ARBA00004571"/>
    </source>
</evidence>
<name>A0A3M8SMY6_9GAMM</name>
<keyword evidence="8 11" id="KW-0472">Membrane</keyword>
<evidence type="ECO:0000256" key="12">
    <source>
        <dbReference type="PROSITE-ProRule" id="PRU10144"/>
    </source>
</evidence>
<dbReference type="PANTHER" id="PTHR30069">
    <property type="entry name" value="TONB-DEPENDENT OUTER MEMBRANE RECEPTOR"/>
    <property type="match status" value="1"/>
</dbReference>
<evidence type="ECO:0000256" key="7">
    <source>
        <dbReference type="ARBA" id="ARBA00023077"/>
    </source>
</evidence>
<dbReference type="PROSITE" id="PS51257">
    <property type="entry name" value="PROKAR_LIPOPROTEIN"/>
    <property type="match status" value="1"/>
</dbReference>
<dbReference type="CDD" id="cd01347">
    <property type="entry name" value="ligand_gated_channel"/>
    <property type="match status" value="1"/>
</dbReference>
<evidence type="ECO:0000256" key="13">
    <source>
        <dbReference type="RuleBase" id="RU003357"/>
    </source>
</evidence>
<keyword evidence="6 14" id="KW-0732">Signal</keyword>
<feature type="short sequence motif" description="TonB C-terminal box" evidence="12">
    <location>
        <begin position="684"/>
        <end position="701"/>
    </location>
</feature>
<evidence type="ECO:0000256" key="11">
    <source>
        <dbReference type="PROSITE-ProRule" id="PRU01360"/>
    </source>
</evidence>
<keyword evidence="7 13" id="KW-0798">TonB box</keyword>
<keyword evidence="9 17" id="KW-0675">Receptor</keyword>
<keyword evidence="10 11" id="KW-0998">Cell outer membrane</keyword>
<feature type="domain" description="TonB-dependent receptor plug" evidence="16">
    <location>
        <begin position="61"/>
        <end position="167"/>
    </location>
</feature>
<dbReference type="PROSITE" id="PS01156">
    <property type="entry name" value="TONB_DEPENDENT_REC_2"/>
    <property type="match status" value="1"/>
</dbReference>
<dbReference type="InterPro" id="IPR037066">
    <property type="entry name" value="Plug_dom_sf"/>
</dbReference>
<dbReference type="GO" id="GO:0009279">
    <property type="term" value="C:cell outer membrane"/>
    <property type="evidence" value="ECO:0007669"/>
    <property type="project" value="UniProtKB-SubCell"/>
</dbReference>
<dbReference type="PANTHER" id="PTHR30069:SF29">
    <property type="entry name" value="HEMOGLOBIN AND HEMOGLOBIN-HAPTOGLOBIN-BINDING PROTEIN 1-RELATED"/>
    <property type="match status" value="1"/>
</dbReference>
<gene>
    <name evidence="17" type="ORF">EER27_13870</name>
</gene>
<evidence type="ECO:0000256" key="10">
    <source>
        <dbReference type="ARBA" id="ARBA00023237"/>
    </source>
</evidence>